<evidence type="ECO:0000256" key="1">
    <source>
        <dbReference type="SAM" id="SignalP"/>
    </source>
</evidence>
<keyword evidence="1" id="KW-0732">Signal</keyword>
<dbReference type="Pfam" id="PF00561">
    <property type="entry name" value="Abhydrolase_1"/>
    <property type="match status" value="1"/>
</dbReference>
<dbReference type="PANTHER" id="PTHR46331:SF2">
    <property type="entry name" value="VALACYCLOVIR HYDROLASE"/>
    <property type="match status" value="1"/>
</dbReference>
<dbReference type="AlphaFoldDB" id="A0A1G9PG64"/>
<name>A0A1G9PG64_9BACT</name>
<accession>A0A1G9PG64</accession>
<feature type="chain" id="PRO_5011690172" evidence="1">
    <location>
        <begin position="17"/>
        <end position="410"/>
    </location>
</feature>
<keyword evidence="4" id="KW-1185">Reference proteome</keyword>
<dbReference type="EMBL" id="FNGS01000004">
    <property type="protein sequence ID" value="SDL97563.1"/>
    <property type="molecule type" value="Genomic_DNA"/>
</dbReference>
<feature type="signal peptide" evidence="1">
    <location>
        <begin position="1"/>
        <end position="16"/>
    </location>
</feature>
<dbReference type="GO" id="GO:0017171">
    <property type="term" value="F:serine hydrolase activity"/>
    <property type="evidence" value="ECO:0007669"/>
    <property type="project" value="TreeGrafter"/>
</dbReference>
<dbReference type="InterPro" id="IPR029058">
    <property type="entry name" value="AB_hydrolase_fold"/>
</dbReference>
<dbReference type="PRINTS" id="PR00111">
    <property type="entry name" value="ABHYDROLASE"/>
</dbReference>
<dbReference type="OrthoDB" id="2247630at2"/>
<dbReference type="RefSeq" id="WP_093201617.1">
    <property type="nucleotide sequence ID" value="NZ_FNGS01000004.1"/>
</dbReference>
<proteinExistence type="predicted"/>
<dbReference type="SUPFAM" id="SSF53474">
    <property type="entry name" value="alpha/beta-Hydrolases"/>
    <property type="match status" value="1"/>
</dbReference>
<reference evidence="3 4" key="1">
    <citation type="submission" date="2016-10" db="EMBL/GenBank/DDBJ databases">
        <authorList>
            <person name="de Groot N.N."/>
        </authorList>
    </citation>
    <scope>NUCLEOTIDE SEQUENCE [LARGE SCALE GENOMIC DNA]</scope>
    <source>
        <strain evidence="3 4">DSM 21668</strain>
    </source>
</reference>
<evidence type="ECO:0000259" key="2">
    <source>
        <dbReference type="Pfam" id="PF00561"/>
    </source>
</evidence>
<dbReference type="InterPro" id="IPR000073">
    <property type="entry name" value="AB_hydrolase_1"/>
</dbReference>
<dbReference type="STRING" id="563176.SAMN04488090_2159"/>
<sequence length="410" mass="45291">MKHFLLAFFLSLPAAAQMKPAYFYQSIDVSAYPGASFTFEMQVYGEREDEESRTALTVIEYAGNRSVGSAQGGVTMDHFRENEWNRLSLSGTIDKRCTRLEVGAVFDGRAVFYYDDIVLKIQDKSGTHVLPLENTGFEGPDIKPWQLGNTPKGTQVSVTNLQAATGKQSLMADGMTDSPSGQFADVNGVKIYYEISGEGAPVLLLHGALENHHRFEHQIHVWTKNRKVIAVDTRGHGKSTLDTTTLTYELYAKDMSALLDLLQTGPVDIVGWSDGGITGILMARDYPEKVKSVVAMGANLSNDGIVDSLNKEMRFRLRQLEKTDPNGLEARVNRCMLTEPNIDPASLSKIHCPVLVIAGEKDVILESHTRLIAASIPGSRLLILKGQTHDAPIEAPYVFIKAVEDFWKQK</sequence>
<evidence type="ECO:0000313" key="3">
    <source>
        <dbReference type="EMBL" id="SDL97563.1"/>
    </source>
</evidence>
<dbReference type="Gene3D" id="3.40.50.1820">
    <property type="entry name" value="alpha/beta hydrolase"/>
    <property type="match status" value="1"/>
</dbReference>
<dbReference type="Proteomes" id="UP000198901">
    <property type="component" value="Unassembled WGS sequence"/>
</dbReference>
<evidence type="ECO:0000313" key="4">
    <source>
        <dbReference type="Proteomes" id="UP000198901"/>
    </source>
</evidence>
<feature type="domain" description="AB hydrolase-1" evidence="2">
    <location>
        <begin position="201"/>
        <end position="307"/>
    </location>
</feature>
<gene>
    <name evidence="3" type="ORF">SAMN04488090_2159</name>
</gene>
<dbReference type="PANTHER" id="PTHR46331">
    <property type="entry name" value="VALACYCLOVIR HYDROLASE"/>
    <property type="match status" value="1"/>
</dbReference>
<protein>
    <submittedName>
        <fullName evidence="3">Pimeloyl-ACP methyl ester carboxylesterase</fullName>
    </submittedName>
</protein>
<organism evidence="3 4">
    <name type="scientific">Siphonobacter aquaeclarae</name>
    <dbReference type="NCBI Taxonomy" id="563176"/>
    <lineage>
        <taxon>Bacteria</taxon>
        <taxon>Pseudomonadati</taxon>
        <taxon>Bacteroidota</taxon>
        <taxon>Cytophagia</taxon>
        <taxon>Cytophagales</taxon>
        <taxon>Cytophagaceae</taxon>
        <taxon>Siphonobacter</taxon>
    </lineage>
</organism>